<evidence type="ECO:0000256" key="7">
    <source>
        <dbReference type="ARBA" id="ARBA00022777"/>
    </source>
</evidence>
<proteinExistence type="predicted"/>
<evidence type="ECO:0000259" key="12">
    <source>
        <dbReference type="PROSITE" id="PS50109"/>
    </source>
</evidence>
<sequence>MRLAMVTPARWKVRTRSTVAAAIVMTVGMGVASAAMLLVLYHTLQRSAQQAAEARAQQLVEQLRNDVPADLDPGLLGTDGQVGIIQIMDRHGTVVAASSDAPAAPLVPDTVSPGQSVFLGHVQSAAEDGDYWMTAHGADTPAGPVTVTVGGAREPVESIIETVAVLLAVSGPLLVALVAWATYVLVGGALRPVERIRVRVASISTEQLAERVPVPPTGDEIAHLAETMNEMLARLESGHAAQRRFVSDASHELRSPLATISSGLELAHNRPDMLDAALIDESLIPETRRMRNLIEDLLLLARADEHQLPQRSGDVDLDDILNAEQTRLRGNSVVAVRASISAARVTGDARQLTRMVRNLVDNAARHASSVIDLRCELRGRVAVIGVADDGPGIPREQWARVFDRFVRLDAPRARDAGGSGLGLAIVAEIVAAHHGTIQISDRIGGGACFTVTLPANVDSYVAADASR</sequence>
<name>A0ABX2JZP7_9MYCO</name>
<dbReference type="InterPro" id="IPR005467">
    <property type="entry name" value="His_kinase_dom"/>
</dbReference>
<dbReference type="InterPro" id="IPR036890">
    <property type="entry name" value="HATPase_C_sf"/>
</dbReference>
<keyword evidence="4" id="KW-0597">Phosphoprotein</keyword>
<keyword evidence="8 11" id="KW-1133">Transmembrane helix</keyword>
<evidence type="ECO:0000256" key="3">
    <source>
        <dbReference type="ARBA" id="ARBA00012438"/>
    </source>
</evidence>
<evidence type="ECO:0000256" key="5">
    <source>
        <dbReference type="ARBA" id="ARBA00022679"/>
    </source>
</evidence>
<dbReference type="InterPro" id="IPR003660">
    <property type="entry name" value="HAMP_dom"/>
</dbReference>
<dbReference type="InterPro" id="IPR003594">
    <property type="entry name" value="HATPase_dom"/>
</dbReference>
<comment type="catalytic activity">
    <reaction evidence="1">
        <text>ATP + protein L-histidine = ADP + protein N-phospho-L-histidine.</text>
        <dbReference type="EC" id="2.7.13.3"/>
    </reaction>
</comment>
<keyword evidence="10 11" id="KW-0472">Membrane</keyword>
<dbReference type="InterPro" id="IPR003661">
    <property type="entry name" value="HisK_dim/P_dom"/>
</dbReference>
<evidence type="ECO:0000256" key="1">
    <source>
        <dbReference type="ARBA" id="ARBA00000085"/>
    </source>
</evidence>
<dbReference type="InterPro" id="IPR004358">
    <property type="entry name" value="Sig_transdc_His_kin-like_C"/>
</dbReference>
<dbReference type="SMART" id="SM00304">
    <property type="entry name" value="HAMP"/>
    <property type="match status" value="1"/>
</dbReference>
<comment type="subcellular location">
    <subcellularLocation>
        <location evidence="2">Cell membrane</location>
    </subcellularLocation>
</comment>
<organism evidence="14 15">
    <name type="scientific">Mycolicibacterium sphagni</name>
    <dbReference type="NCBI Taxonomy" id="1786"/>
    <lineage>
        <taxon>Bacteria</taxon>
        <taxon>Bacillati</taxon>
        <taxon>Actinomycetota</taxon>
        <taxon>Actinomycetes</taxon>
        <taxon>Mycobacteriales</taxon>
        <taxon>Mycobacteriaceae</taxon>
        <taxon>Mycolicibacterium</taxon>
    </lineage>
</organism>
<keyword evidence="6 11" id="KW-0812">Transmembrane</keyword>
<evidence type="ECO:0000313" key="14">
    <source>
        <dbReference type="EMBL" id="NTY62352.1"/>
    </source>
</evidence>
<dbReference type="EMBL" id="VBSB01000015">
    <property type="protein sequence ID" value="NTY62352.1"/>
    <property type="molecule type" value="Genomic_DNA"/>
</dbReference>
<evidence type="ECO:0000256" key="6">
    <source>
        <dbReference type="ARBA" id="ARBA00022692"/>
    </source>
</evidence>
<comment type="caution">
    <text evidence="14">The sequence shown here is derived from an EMBL/GenBank/DDBJ whole genome shotgun (WGS) entry which is preliminary data.</text>
</comment>
<dbReference type="CDD" id="cd06225">
    <property type="entry name" value="HAMP"/>
    <property type="match status" value="1"/>
</dbReference>
<dbReference type="Pfam" id="PF00512">
    <property type="entry name" value="HisKA"/>
    <property type="match status" value="1"/>
</dbReference>
<feature type="domain" description="Histidine kinase" evidence="12">
    <location>
        <begin position="248"/>
        <end position="457"/>
    </location>
</feature>
<dbReference type="PROSITE" id="PS50109">
    <property type="entry name" value="HIS_KIN"/>
    <property type="match status" value="1"/>
</dbReference>
<dbReference type="EC" id="2.7.13.3" evidence="3"/>
<dbReference type="CDD" id="cd00082">
    <property type="entry name" value="HisKA"/>
    <property type="match status" value="1"/>
</dbReference>
<evidence type="ECO:0000256" key="2">
    <source>
        <dbReference type="ARBA" id="ARBA00004236"/>
    </source>
</evidence>
<feature type="domain" description="HAMP" evidence="13">
    <location>
        <begin position="187"/>
        <end position="240"/>
    </location>
</feature>
<evidence type="ECO:0000256" key="4">
    <source>
        <dbReference type="ARBA" id="ARBA00022553"/>
    </source>
</evidence>
<dbReference type="CDD" id="cd00075">
    <property type="entry name" value="HATPase"/>
    <property type="match status" value="1"/>
</dbReference>
<dbReference type="InterPro" id="IPR050428">
    <property type="entry name" value="TCS_sensor_his_kinase"/>
</dbReference>
<dbReference type="SMART" id="SM00388">
    <property type="entry name" value="HisKA"/>
    <property type="match status" value="1"/>
</dbReference>
<feature type="transmembrane region" description="Helical" evidence="11">
    <location>
        <begin position="20"/>
        <end position="41"/>
    </location>
</feature>
<evidence type="ECO:0000256" key="10">
    <source>
        <dbReference type="ARBA" id="ARBA00023136"/>
    </source>
</evidence>
<dbReference type="SUPFAM" id="SSF158472">
    <property type="entry name" value="HAMP domain-like"/>
    <property type="match status" value="1"/>
</dbReference>
<protein>
    <recommendedName>
        <fullName evidence="3">histidine kinase</fullName>
        <ecNumber evidence="3">2.7.13.3</ecNumber>
    </recommendedName>
</protein>
<dbReference type="Gene3D" id="3.30.565.10">
    <property type="entry name" value="Histidine kinase-like ATPase, C-terminal domain"/>
    <property type="match status" value="1"/>
</dbReference>
<evidence type="ECO:0000259" key="13">
    <source>
        <dbReference type="PROSITE" id="PS50885"/>
    </source>
</evidence>
<evidence type="ECO:0000256" key="8">
    <source>
        <dbReference type="ARBA" id="ARBA00022989"/>
    </source>
</evidence>
<accession>A0ABX2JZP7</accession>
<dbReference type="PRINTS" id="PR00344">
    <property type="entry name" value="BCTRLSENSOR"/>
</dbReference>
<dbReference type="PANTHER" id="PTHR45436:SF5">
    <property type="entry name" value="SENSOR HISTIDINE KINASE TRCS"/>
    <property type="match status" value="1"/>
</dbReference>
<dbReference type="Pfam" id="PF02518">
    <property type="entry name" value="HATPase_c"/>
    <property type="match status" value="1"/>
</dbReference>
<dbReference type="Gene3D" id="6.10.340.10">
    <property type="match status" value="1"/>
</dbReference>
<dbReference type="InterPro" id="IPR036097">
    <property type="entry name" value="HisK_dim/P_sf"/>
</dbReference>
<gene>
    <name evidence="14" type="ORF">FEG63_22700</name>
</gene>
<evidence type="ECO:0000256" key="9">
    <source>
        <dbReference type="ARBA" id="ARBA00023012"/>
    </source>
</evidence>
<keyword evidence="5" id="KW-0808">Transferase</keyword>
<feature type="transmembrane region" description="Helical" evidence="11">
    <location>
        <begin position="163"/>
        <end position="186"/>
    </location>
</feature>
<keyword evidence="7" id="KW-0418">Kinase</keyword>
<dbReference type="SMART" id="SM00387">
    <property type="entry name" value="HATPase_c"/>
    <property type="match status" value="1"/>
</dbReference>
<dbReference type="Proteomes" id="UP000708347">
    <property type="component" value="Unassembled WGS sequence"/>
</dbReference>
<reference evidence="14 15" key="1">
    <citation type="submission" date="2019-05" db="EMBL/GenBank/DDBJ databases">
        <title>Mycolicibacterium sphagni ENV482 genome assembly.</title>
        <authorList>
            <person name="Chen W."/>
            <person name="Faulkner N.W."/>
            <person name="Hyman M.R."/>
        </authorList>
    </citation>
    <scope>NUCLEOTIDE SEQUENCE [LARGE SCALE GENOMIC DNA]</scope>
    <source>
        <strain evidence="14 15">ENV482</strain>
    </source>
</reference>
<dbReference type="PROSITE" id="PS50885">
    <property type="entry name" value="HAMP"/>
    <property type="match status" value="1"/>
</dbReference>
<dbReference type="Gene3D" id="1.10.287.130">
    <property type="match status" value="1"/>
</dbReference>
<evidence type="ECO:0000256" key="11">
    <source>
        <dbReference type="SAM" id="Phobius"/>
    </source>
</evidence>
<evidence type="ECO:0000313" key="15">
    <source>
        <dbReference type="Proteomes" id="UP000708347"/>
    </source>
</evidence>
<dbReference type="SUPFAM" id="SSF55874">
    <property type="entry name" value="ATPase domain of HSP90 chaperone/DNA topoisomerase II/histidine kinase"/>
    <property type="match status" value="1"/>
</dbReference>
<keyword evidence="15" id="KW-1185">Reference proteome</keyword>
<keyword evidence="9" id="KW-0902">Two-component regulatory system</keyword>
<dbReference type="SUPFAM" id="SSF47384">
    <property type="entry name" value="Homodimeric domain of signal transducing histidine kinase"/>
    <property type="match status" value="1"/>
</dbReference>
<dbReference type="Pfam" id="PF00672">
    <property type="entry name" value="HAMP"/>
    <property type="match status" value="1"/>
</dbReference>
<dbReference type="PANTHER" id="PTHR45436">
    <property type="entry name" value="SENSOR HISTIDINE KINASE YKOH"/>
    <property type="match status" value="1"/>
</dbReference>